<keyword evidence="3" id="KW-1185">Reference proteome</keyword>
<dbReference type="AlphaFoldDB" id="A0A8J2KS22"/>
<sequence>MNAITFVVVALLAVANAGLLAAPGAISVVRAEVPIAYSAVPTLTHAAPVAHAFSPLTFTGPAHIRIARGIVAGPSVLGAPLGYAHPALVHAAPVALSAPIAYHAPLVYTSAVKTVHGHFLA</sequence>
<evidence type="ECO:0000313" key="2">
    <source>
        <dbReference type="EMBL" id="CAG7822084.1"/>
    </source>
</evidence>
<comment type="caution">
    <text evidence="2">The sequence shown here is derived from an EMBL/GenBank/DDBJ whole genome shotgun (WGS) entry which is preliminary data.</text>
</comment>
<proteinExistence type="predicted"/>
<protein>
    <submittedName>
        <fullName evidence="2">Uncharacterized protein</fullName>
    </submittedName>
</protein>
<dbReference type="EMBL" id="CAJVCH010525260">
    <property type="protein sequence ID" value="CAG7822084.1"/>
    <property type="molecule type" value="Genomic_DNA"/>
</dbReference>
<gene>
    <name evidence="2" type="ORF">AFUS01_LOCUS32375</name>
</gene>
<feature type="chain" id="PRO_5035304190" evidence="1">
    <location>
        <begin position="22"/>
        <end position="121"/>
    </location>
</feature>
<accession>A0A8J2KS22</accession>
<evidence type="ECO:0000313" key="3">
    <source>
        <dbReference type="Proteomes" id="UP000708208"/>
    </source>
</evidence>
<keyword evidence="1" id="KW-0732">Signal</keyword>
<dbReference type="Proteomes" id="UP000708208">
    <property type="component" value="Unassembled WGS sequence"/>
</dbReference>
<reference evidence="2" key="1">
    <citation type="submission" date="2021-06" db="EMBL/GenBank/DDBJ databases">
        <authorList>
            <person name="Hodson N. C."/>
            <person name="Mongue J. A."/>
            <person name="Jaron S. K."/>
        </authorList>
    </citation>
    <scope>NUCLEOTIDE SEQUENCE</scope>
</reference>
<feature type="signal peptide" evidence="1">
    <location>
        <begin position="1"/>
        <end position="21"/>
    </location>
</feature>
<name>A0A8J2KS22_9HEXA</name>
<evidence type="ECO:0000256" key="1">
    <source>
        <dbReference type="SAM" id="SignalP"/>
    </source>
</evidence>
<organism evidence="2 3">
    <name type="scientific">Allacma fusca</name>
    <dbReference type="NCBI Taxonomy" id="39272"/>
    <lineage>
        <taxon>Eukaryota</taxon>
        <taxon>Metazoa</taxon>
        <taxon>Ecdysozoa</taxon>
        <taxon>Arthropoda</taxon>
        <taxon>Hexapoda</taxon>
        <taxon>Collembola</taxon>
        <taxon>Symphypleona</taxon>
        <taxon>Sminthuridae</taxon>
        <taxon>Allacma</taxon>
    </lineage>
</organism>